<evidence type="ECO:0000313" key="1">
    <source>
        <dbReference type="EMBL" id="KAH3771763.1"/>
    </source>
</evidence>
<organism evidence="1 2">
    <name type="scientific">Dreissena polymorpha</name>
    <name type="common">Zebra mussel</name>
    <name type="synonym">Mytilus polymorpha</name>
    <dbReference type="NCBI Taxonomy" id="45954"/>
    <lineage>
        <taxon>Eukaryota</taxon>
        <taxon>Metazoa</taxon>
        <taxon>Spiralia</taxon>
        <taxon>Lophotrochozoa</taxon>
        <taxon>Mollusca</taxon>
        <taxon>Bivalvia</taxon>
        <taxon>Autobranchia</taxon>
        <taxon>Heteroconchia</taxon>
        <taxon>Euheterodonta</taxon>
        <taxon>Imparidentia</taxon>
        <taxon>Neoheterodontei</taxon>
        <taxon>Myida</taxon>
        <taxon>Dreissenoidea</taxon>
        <taxon>Dreissenidae</taxon>
        <taxon>Dreissena</taxon>
    </lineage>
</organism>
<gene>
    <name evidence="1" type="ORF">DPMN_173090</name>
</gene>
<keyword evidence="2" id="KW-1185">Reference proteome</keyword>
<dbReference type="EMBL" id="JAIWYP010000009">
    <property type="protein sequence ID" value="KAH3771763.1"/>
    <property type="molecule type" value="Genomic_DNA"/>
</dbReference>
<evidence type="ECO:0000313" key="2">
    <source>
        <dbReference type="Proteomes" id="UP000828390"/>
    </source>
</evidence>
<dbReference type="AlphaFoldDB" id="A0A9D4E2S6"/>
<name>A0A9D4E2S6_DREPO</name>
<dbReference type="Proteomes" id="UP000828390">
    <property type="component" value="Unassembled WGS sequence"/>
</dbReference>
<sequence>MEEKTNEYVRNRRLISACFQQEPLLATVRQRKLACCGHVTSYESMCRTVLLETRDVDDTVIYVSEETLQGGPLSSEKKDGRTM</sequence>
<protein>
    <submittedName>
        <fullName evidence="1">Uncharacterized protein</fullName>
    </submittedName>
</protein>
<proteinExistence type="predicted"/>
<accession>A0A9D4E2S6</accession>
<reference evidence="1" key="2">
    <citation type="submission" date="2020-11" db="EMBL/GenBank/DDBJ databases">
        <authorList>
            <person name="McCartney M.A."/>
            <person name="Auch B."/>
            <person name="Kono T."/>
            <person name="Mallez S."/>
            <person name="Becker A."/>
            <person name="Gohl D.M."/>
            <person name="Silverstein K.A.T."/>
            <person name="Koren S."/>
            <person name="Bechman K.B."/>
            <person name="Herman A."/>
            <person name="Abrahante J.E."/>
            <person name="Garbe J."/>
        </authorList>
    </citation>
    <scope>NUCLEOTIDE SEQUENCE</scope>
    <source>
        <strain evidence="1">Duluth1</strain>
        <tissue evidence="1">Whole animal</tissue>
    </source>
</reference>
<reference evidence="1" key="1">
    <citation type="journal article" date="2019" name="bioRxiv">
        <title>The Genome of the Zebra Mussel, Dreissena polymorpha: A Resource for Invasive Species Research.</title>
        <authorList>
            <person name="McCartney M.A."/>
            <person name="Auch B."/>
            <person name="Kono T."/>
            <person name="Mallez S."/>
            <person name="Zhang Y."/>
            <person name="Obille A."/>
            <person name="Becker A."/>
            <person name="Abrahante J.E."/>
            <person name="Garbe J."/>
            <person name="Badalamenti J.P."/>
            <person name="Herman A."/>
            <person name="Mangelson H."/>
            <person name="Liachko I."/>
            <person name="Sullivan S."/>
            <person name="Sone E.D."/>
            <person name="Koren S."/>
            <person name="Silverstein K.A.T."/>
            <person name="Beckman K.B."/>
            <person name="Gohl D.M."/>
        </authorList>
    </citation>
    <scope>NUCLEOTIDE SEQUENCE</scope>
    <source>
        <strain evidence="1">Duluth1</strain>
        <tissue evidence="1">Whole animal</tissue>
    </source>
</reference>
<comment type="caution">
    <text evidence="1">The sequence shown here is derived from an EMBL/GenBank/DDBJ whole genome shotgun (WGS) entry which is preliminary data.</text>
</comment>